<dbReference type="AlphaFoldDB" id="A0A8J2LR54"/>
<reference evidence="1" key="1">
    <citation type="submission" date="2021-06" db="EMBL/GenBank/DDBJ databases">
        <authorList>
            <person name="Hodson N. C."/>
            <person name="Mongue J. A."/>
            <person name="Jaron S. K."/>
        </authorList>
    </citation>
    <scope>NUCLEOTIDE SEQUENCE</scope>
</reference>
<keyword evidence="2" id="KW-1185">Reference proteome</keyword>
<dbReference type="EMBL" id="CAJVCH010570524">
    <property type="protein sequence ID" value="CAG7835102.1"/>
    <property type="molecule type" value="Genomic_DNA"/>
</dbReference>
<dbReference type="OrthoDB" id="5966508at2759"/>
<evidence type="ECO:0000313" key="2">
    <source>
        <dbReference type="Proteomes" id="UP000708208"/>
    </source>
</evidence>
<gene>
    <name evidence="1" type="ORF">AFUS01_LOCUS44523</name>
</gene>
<evidence type="ECO:0000313" key="1">
    <source>
        <dbReference type="EMBL" id="CAG7835102.1"/>
    </source>
</evidence>
<proteinExistence type="predicted"/>
<protein>
    <submittedName>
        <fullName evidence="1">Uncharacterized protein</fullName>
    </submittedName>
</protein>
<name>A0A8J2LR54_9HEXA</name>
<comment type="caution">
    <text evidence="1">The sequence shown here is derived from an EMBL/GenBank/DDBJ whole genome shotgun (WGS) entry which is preliminary data.</text>
</comment>
<dbReference type="Proteomes" id="UP000708208">
    <property type="component" value="Unassembled WGS sequence"/>
</dbReference>
<organism evidence="1 2">
    <name type="scientific">Allacma fusca</name>
    <dbReference type="NCBI Taxonomy" id="39272"/>
    <lineage>
        <taxon>Eukaryota</taxon>
        <taxon>Metazoa</taxon>
        <taxon>Ecdysozoa</taxon>
        <taxon>Arthropoda</taxon>
        <taxon>Hexapoda</taxon>
        <taxon>Collembola</taxon>
        <taxon>Symphypleona</taxon>
        <taxon>Sminthuridae</taxon>
        <taxon>Allacma</taxon>
    </lineage>
</organism>
<accession>A0A8J2LR54</accession>
<sequence>MSHRFSNLSGRLVKSIQGVGQNLKPAKESTDIVYGPGFKVAKVSNEFIKPGSAPRLDKTLLSNYRKFQQPSEVPVHLKGGPADRLLFGTTILLCGLGLEECFRFYYNSAFPASKE</sequence>